<dbReference type="InterPro" id="IPR027417">
    <property type="entry name" value="P-loop_NTPase"/>
</dbReference>
<dbReference type="PANTHER" id="PTHR32071:SF57">
    <property type="entry name" value="C4-DICARBOXYLATE TRANSPORT TRANSCRIPTIONAL REGULATORY PROTEIN DCTD"/>
    <property type="match status" value="1"/>
</dbReference>
<dbReference type="PROSITE" id="PS00675">
    <property type="entry name" value="SIGMA54_INTERACT_1"/>
    <property type="match status" value="1"/>
</dbReference>
<keyword evidence="11" id="KW-1185">Reference proteome</keyword>
<evidence type="ECO:0000259" key="9">
    <source>
        <dbReference type="PROSITE" id="PS50110"/>
    </source>
</evidence>
<feature type="domain" description="Response regulatory" evidence="9">
    <location>
        <begin position="6"/>
        <end position="117"/>
    </location>
</feature>
<keyword evidence="4" id="KW-0902">Two-component regulatory system</keyword>
<dbReference type="InterPro" id="IPR002197">
    <property type="entry name" value="HTH_Fis"/>
</dbReference>
<dbReference type="PROSITE" id="PS50045">
    <property type="entry name" value="SIGMA54_INTERACT_4"/>
    <property type="match status" value="1"/>
</dbReference>
<evidence type="ECO:0000256" key="3">
    <source>
        <dbReference type="ARBA" id="ARBA00022840"/>
    </source>
</evidence>
<dbReference type="Gene3D" id="3.40.50.300">
    <property type="entry name" value="P-loop containing nucleotide triphosphate hydrolases"/>
    <property type="match status" value="1"/>
</dbReference>
<dbReference type="SUPFAM" id="SSF46689">
    <property type="entry name" value="Homeodomain-like"/>
    <property type="match status" value="1"/>
</dbReference>
<dbReference type="FunFam" id="3.40.50.2300:FF:000018">
    <property type="entry name" value="DNA-binding transcriptional regulator NtrC"/>
    <property type="match status" value="1"/>
</dbReference>
<accession>A0A1I6HP13</accession>
<dbReference type="SUPFAM" id="SSF52540">
    <property type="entry name" value="P-loop containing nucleoside triphosphate hydrolases"/>
    <property type="match status" value="1"/>
</dbReference>
<gene>
    <name evidence="10" type="ORF">SAMN04488073_2842</name>
</gene>
<dbReference type="OrthoDB" id="9804019at2"/>
<organism evidence="10 11">
    <name type="scientific">Marinobacter gudaonensis</name>
    <dbReference type="NCBI Taxonomy" id="375760"/>
    <lineage>
        <taxon>Bacteria</taxon>
        <taxon>Pseudomonadati</taxon>
        <taxon>Pseudomonadota</taxon>
        <taxon>Gammaproteobacteria</taxon>
        <taxon>Pseudomonadales</taxon>
        <taxon>Marinobacteraceae</taxon>
        <taxon>Marinobacter</taxon>
    </lineage>
</organism>
<keyword evidence="3" id="KW-0067">ATP-binding</keyword>
<dbReference type="PROSITE" id="PS50110">
    <property type="entry name" value="RESPONSE_REGULATORY"/>
    <property type="match status" value="1"/>
</dbReference>
<sequence length="462" mass="51144">MNDVMHAVVIDDEPTVLESLEQWLMLAGIEVATFSNARDALPLLDLNFPGVVVSDIKMPGMDGMSLLQAVDPGIPVILITGHGGIAQAVEAMKLGAYDFIEKPYKQERLIDVIKRACQQRRVTLATQPSHSSSEECDWLASVIIGESQPTRTLRQHVQALARVNADVVIAGETGTGKELVARSLHALSIRREQPFVPINVGAIPESLLESELFGHEAGAFTGAQKRRIGLFEAAHQGTLFLDEIESMPMSFQIKLLRVLQEREVVRVGSNTPVSINVRIISATKEDLREAANQGRFREDLYYRLMVADIHLPPLRERIDDVPVLFSHFLREAGKSNGLDVPQLSYEDLLALELHDWPGNVRELKHTAERYLLSRSISGISVADLMQLGLGNQSSMLSGERSLSERLDQVEKALITAELSHHKGNIKEVMRVLGLPRRTLNEKMQKHGLKREAFVGFDGGGEA</sequence>
<evidence type="ECO:0000313" key="10">
    <source>
        <dbReference type="EMBL" id="SFR56138.1"/>
    </source>
</evidence>
<keyword evidence="5" id="KW-0805">Transcription regulation</keyword>
<evidence type="ECO:0000259" key="8">
    <source>
        <dbReference type="PROSITE" id="PS50045"/>
    </source>
</evidence>
<dbReference type="GO" id="GO:0000160">
    <property type="term" value="P:phosphorelay signal transduction system"/>
    <property type="evidence" value="ECO:0007669"/>
    <property type="project" value="UniProtKB-KW"/>
</dbReference>
<dbReference type="EMBL" id="FOYV01000002">
    <property type="protein sequence ID" value="SFR56138.1"/>
    <property type="molecule type" value="Genomic_DNA"/>
</dbReference>
<dbReference type="InterPro" id="IPR009057">
    <property type="entry name" value="Homeodomain-like_sf"/>
</dbReference>
<dbReference type="SMART" id="SM00448">
    <property type="entry name" value="REC"/>
    <property type="match status" value="1"/>
</dbReference>
<dbReference type="InterPro" id="IPR002078">
    <property type="entry name" value="Sigma_54_int"/>
</dbReference>
<dbReference type="PROSITE" id="PS00688">
    <property type="entry name" value="SIGMA54_INTERACT_3"/>
    <property type="match status" value="1"/>
</dbReference>
<dbReference type="GO" id="GO:0043565">
    <property type="term" value="F:sequence-specific DNA binding"/>
    <property type="evidence" value="ECO:0007669"/>
    <property type="project" value="InterPro"/>
</dbReference>
<protein>
    <submittedName>
        <fullName evidence="10">Two-component system, NtrC family, C4-dicarboxylate transport response regulator DctD</fullName>
    </submittedName>
</protein>
<dbReference type="SMART" id="SM00382">
    <property type="entry name" value="AAA"/>
    <property type="match status" value="1"/>
</dbReference>
<dbReference type="PANTHER" id="PTHR32071">
    <property type="entry name" value="TRANSCRIPTIONAL REGULATORY PROTEIN"/>
    <property type="match status" value="1"/>
</dbReference>
<evidence type="ECO:0000256" key="7">
    <source>
        <dbReference type="PROSITE-ProRule" id="PRU00169"/>
    </source>
</evidence>
<dbReference type="CDD" id="cd00009">
    <property type="entry name" value="AAA"/>
    <property type="match status" value="1"/>
</dbReference>
<dbReference type="InterPro" id="IPR001789">
    <property type="entry name" value="Sig_transdc_resp-reg_receiver"/>
</dbReference>
<keyword evidence="1 7" id="KW-0597">Phosphoprotein</keyword>
<feature type="domain" description="Sigma-54 factor interaction" evidence="8">
    <location>
        <begin position="143"/>
        <end position="372"/>
    </location>
</feature>
<evidence type="ECO:0000256" key="5">
    <source>
        <dbReference type="ARBA" id="ARBA00023015"/>
    </source>
</evidence>
<name>A0A1I6HP13_9GAMM</name>
<evidence type="ECO:0000256" key="4">
    <source>
        <dbReference type="ARBA" id="ARBA00023012"/>
    </source>
</evidence>
<feature type="modified residue" description="4-aspartylphosphate" evidence="7">
    <location>
        <position position="55"/>
    </location>
</feature>
<dbReference type="Gene3D" id="1.10.10.60">
    <property type="entry name" value="Homeodomain-like"/>
    <property type="match status" value="1"/>
</dbReference>
<evidence type="ECO:0000256" key="1">
    <source>
        <dbReference type="ARBA" id="ARBA00022553"/>
    </source>
</evidence>
<dbReference type="InterPro" id="IPR025662">
    <property type="entry name" value="Sigma_54_int_dom_ATP-bd_1"/>
</dbReference>
<dbReference type="Gene3D" id="3.40.50.2300">
    <property type="match status" value="1"/>
</dbReference>
<dbReference type="Proteomes" id="UP000199290">
    <property type="component" value="Unassembled WGS sequence"/>
</dbReference>
<evidence type="ECO:0000256" key="2">
    <source>
        <dbReference type="ARBA" id="ARBA00022741"/>
    </source>
</evidence>
<dbReference type="InterPro" id="IPR003593">
    <property type="entry name" value="AAA+_ATPase"/>
</dbReference>
<dbReference type="RefSeq" id="WP_091991637.1">
    <property type="nucleotide sequence ID" value="NZ_FOYV01000002.1"/>
</dbReference>
<reference evidence="11" key="1">
    <citation type="submission" date="2016-10" db="EMBL/GenBank/DDBJ databases">
        <authorList>
            <person name="Varghese N."/>
            <person name="Submissions S."/>
        </authorList>
    </citation>
    <scope>NUCLEOTIDE SEQUENCE [LARGE SCALE GENOMIC DNA]</scope>
    <source>
        <strain evidence="11">CGMCC 1.6294</strain>
    </source>
</reference>
<keyword evidence="2" id="KW-0547">Nucleotide-binding</keyword>
<dbReference type="GO" id="GO:0006355">
    <property type="term" value="P:regulation of DNA-templated transcription"/>
    <property type="evidence" value="ECO:0007669"/>
    <property type="project" value="InterPro"/>
</dbReference>
<dbReference type="Pfam" id="PF00072">
    <property type="entry name" value="Response_reg"/>
    <property type="match status" value="1"/>
</dbReference>
<dbReference type="SUPFAM" id="SSF52172">
    <property type="entry name" value="CheY-like"/>
    <property type="match status" value="1"/>
</dbReference>
<dbReference type="Pfam" id="PF02954">
    <property type="entry name" value="HTH_8"/>
    <property type="match status" value="1"/>
</dbReference>
<proteinExistence type="predicted"/>
<dbReference type="InterPro" id="IPR011006">
    <property type="entry name" value="CheY-like_superfamily"/>
</dbReference>
<evidence type="ECO:0000313" key="11">
    <source>
        <dbReference type="Proteomes" id="UP000199290"/>
    </source>
</evidence>
<dbReference type="InterPro" id="IPR058031">
    <property type="entry name" value="AAA_lid_NorR"/>
</dbReference>
<dbReference type="Pfam" id="PF25601">
    <property type="entry name" value="AAA_lid_14"/>
    <property type="match status" value="1"/>
</dbReference>
<keyword evidence="6" id="KW-0804">Transcription</keyword>
<dbReference type="GO" id="GO:0005524">
    <property type="term" value="F:ATP binding"/>
    <property type="evidence" value="ECO:0007669"/>
    <property type="project" value="UniProtKB-KW"/>
</dbReference>
<dbReference type="AlphaFoldDB" id="A0A1I6HP13"/>
<dbReference type="Gene3D" id="1.10.8.60">
    <property type="match status" value="1"/>
</dbReference>
<dbReference type="InterPro" id="IPR025944">
    <property type="entry name" value="Sigma_54_int_dom_CS"/>
</dbReference>
<dbReference type="CDD" id="cd17549">
    <property type="entry name" value="REC_DctD-like"/>
    <property type="match status" value="1"/>
</dbReference>
<dbReference type="Pfam" id="PF00158">
    <property type="entry name" value="Sigma54_activat"/>
    <property type="match status" value="1"/>
</dbReference>
<dbReference type="STRING" id="375760.SAMN04488073_2842"/>
<evidence type="ECO:0000256" key="6">
    <source>
        <dbReference type="ARBA" id="ARBA00023163"/>
    </source>
</evidence>
<dbReference type="FunFam" id="3.40.50.300:FF:000006">
    <property type="entry name" value="DNA-binding transcriptional regulator NtrC"/>
    <property type="match status" value="1"/>
</dbReference>